<evidence type="ECO:0000313" key="2">
    <source>
        <dbReference type="EMBL" id="CAB4559246.1"/>
    </source>
</evidence>
<dbReference type="AlphaFoldDB" id="A0A6J6D7G9"/>
<organism evidence="2">
    <name type="scientific">freshwater metagenome</name>
    <dbReference type="NCBI Taxonomy" id="449393"/>
    <lineage>
        <taxon>unclassified sequences</taxon>
        <taxon>metagenomes</taxon>
        <taxon>ecological metagenomes</taxon>
    </lineage>
</organism>
<gene>
    <name evidence="2" type="ORF">UFOPK1495_01392</name>
</gene>
<evidence type="ECO:0000259" key="1">
    <source>
        <dbReference type="Pfam" id="PF06863"/>
    </source>
</evidence>
<protein>
    <submittedName>
        <fullName evidence="2">Unannotated protein</fullName>
    </submittedName>
</protein>
<dbReference type="EMBL" id="CAEZSU010000165">
    <property type="protein sequence ID" value="CAB4559246.1"/>
    <property type="molecule type" value="Genomic_DNA"/>
</dbReference>
<sequence length="355" mass="38983">MSAEDSWQSIIEALEFAVSRIEGDSDPLNDRERADGNLYVMRMLTAVTQSATLTLDPDRPSFLTMLDGVRFVGAAGPDIDYDVAAVRPDCLYSVAGVRGEATYAGITVYAGSGAGGASAVVASVDVDDIINEDGTFAWEFSHPEAARVIVRQYFHDRATQTRGSWSIDRVDGGASESAIGAGTSRRMGSAEMSARVSNAAKSLRWNAQLNQLWTPERRAFPNEFVRQTCDDIVAAIPNPDVVYSTTWWKMAEDEVIVVDFVPPTTDYWALQLCDRWYQCFPDRRTNINNREAVVNADGSVRIVISDGDPGVPNWLDTSGHHTGVMFFRWLHADIAEQPVCRVVKRSEVGSLSSSV</sequence>
<dbReference type="Gene3D" id="2.60.120.1600">
    <property type="match status" value="1"/>
</dbReference>
<feature type="domain" description="DUF1254" evidence="1">
    <location>
        <begin position="234"/>
        <end position="301"/>
    </location>
</feature>
<name>A0A6J6D7G9_9ZZZZ</name>
<proteinExistence type="predicted"/>
<accession>A0A6J6D7G9</accession>
<dbReference type="SUPFAM" id="SSF160935">
    <property type="entry name" value="VPA0735-like"/>
    <property type="match status" value="2"/>
</dbReference>
<dbReference type="InterPro" id="IPR010679">
    <property type="entry name" value="DUF1254"/>
</dbReference>
<reference evidence="2" key="1">
    <citation type="submission" date="2020-05" db="EMBL/GenBank/DDBJ databases">
        <authorList>
            <person name="Chiriac C."/>
            <person name="Salcher M."/>
            <person name="Ghai R."/>
            <person name="Kavagutti S V."/>
        </authorList>
    </citation>
    <scope>NUCLEOTIDE SEQUENCE</scope>
</reference>
<dbReference type="Pfam" id="PF06863">
    <property type="entry name" value="DUF1254"/>
    <property type="match status" value="1"/>
</dbReference>